<evidence type="ECO:0000256" key="13">
    <source>
        <dbReference type="SAM" id="MobiDB-lite"/>
    </source>
</evidence>
<sequence length="508" mass="58858">DSGSENEDDWEEMGDEEQENSTICLFCEESFRNADNIWNHCVTRHGVDILKITRMHRLDFYGCIKLVNFIRKMRPPPESLKSLTPPVPWESDEFLRPVLPNDGLLQYDFDDDSDVEVDRSMGERISQEAGSIPYSQYLELKQRLQHLENRAHCAEANLARAVEDIHHLRSVAQGVFLEGQEGNDRSRTAGSNDGEDESYFSSYAHFGIHEEMLKDKTRTESYRDFILNNPTVFKDKVTMILDLAHAQTFCTRAGPKRSTPGKFAYIRHFQRIGINAKEFEKTLIHFKSDMSEVSIVSDEVSLFFLSPYEVFQLLTDKRKKTKYYSTIPRDYKEDREGIPHIHQQNGGRRGERFCYSFCRRKRLQRDFCESCVSETEIKKGSPFLSFIELTNLDVTSCKQNDLQFKSPFSIEVKKDSQCSAFVAYFDIFFEKNCDEKVNFSTSPSHPPTHWKQTVFYLEHPINVIQGQILEGFLACTKNSKDPRSLDISIEVTDASSQKKLCQQSYLLQ</sequence>
<keyword evidence="4" id="KW-0489">Methyltransferase</keyword>
<dbReference type="Pfam" id="PF22528">
    <property type="entry name" value="PRMT_C"/>
    <property type="match status" value="1"/>
</dbReference>
<reference evidence="16 17" key="1">
    <citation type="submission" date="2022-05" db="EMBL/GenBank/DDBJ databases">
        <authorList>
            <consortium name="Genoscope - CEA"/>
            <person name="William W."/>
        </authorList>
    </citation>
    <scope>NUCLEOTIDE SEQUENCE [LARGE SCALE GENOMIC DNA]</scope>
</reference>
<proteinExistence type="predicted"/>
<feature type="region of interest" description="Disordered" evidence="13">
    <location>
        <begin position="176"/>
        <end position="196"/>
    </location>
</feature>
<keyword evidence="5" id="KW-0808">Transferase</keyword>
<evidence type="ECO:0000256" key="3">
    <source>
        <dbReference type="ARBA" id="ARBA00022490"/>
    </source>
</evidence>
<dbReference type="InterPro" id="IPR029063">
    <property type="entry name" value="SAM-dependent_MTases_sf"/>
</dbReference>
<comment type="catalytic activity">
    <reaction evidence="10">
        <text>L-arginyl-[protein] + 2 S-adenosyl-L-methionine = N(omega),N(omega)-dimethyl-L-arginyl-[protein] + 2 S-adenosyl-L-homocysteine + 2 H(+)</text>
        <dbReference type="Rhea" id="RHEA:48096"/>
        <dbReference type="Rhea" id="RHEA-COMP:10532"/>
        <dbReference type="Rhea" id="RHEA-COMP:11991"/>
        <dbReference type="ChEBI" id="CHEBI:15378"/>
        <dbReference type="ChEBI" id="CHEBI:29965"/>
        <dbReference type="ChEBI" id="CHEBI:57856"/>
        <dbReference type="ChEBI" id="CHEBI:59789"/>
        <dbReference type="ChEBI" id="CHEBI:61897"/>
        <dbReference type="EC" id="2.1.1.319"/>
    </reaction>
    <physiologicalReaction direction="left-to-right" evidence="10">
        <dbReference type="Rhea" id="RHEA:48097"/>
    </physiologicalReaction>
</comment>
<evidence type="ECO:0000256" key="1">
    <source>
        <dbReference type="ARBA" id="ARBA00004514"/>
    </source>
</evidence>
<evidence type="ECO:0000256" key="5">
    <source>
        <dbReference type="ARBA" id="ARBA00022679"/>
    </source>
</evidence>
<evidence type="ECO:0000256" key="10">
    <source>
        <dbReference type="ARBA" id="ARBA00047384"/>
    </source>
</evidence>
<evidence type="ECO:0000256" key="8">
    <source>
        <dbReference type="ARBA" id="ARBA00022771"/>
    </source>
</evidence>
<organism evidence="16 17">
    <name type="scientific">Porites evermanni</name>
    <dbReference type="NCBI Taxonomy" id="104178"/>
    <lineage>
        <taxon>Eukaryota</taxon>
        <taxon>Metazoa</taxon>
        <taxon>Cnidaria</taxon>
        <taxon>Anthozoa</taxon>
        <taxon>Hexacorallia</taxon>
        <taxon>Scleractinia</taxon>
        <taxon>Fungiina</taxon>
        <taxon>Poritidae</taxon>
        <taxon>Porites</taxon>
    </lineage>
</organism>
<evidence type="ECO:0000256" key="6">
    <source>
        <dbReference type="ARBA" id="ARBA00022691"/>
    </source>
</evidence>
<evidence type="ECO:0000256" key="4">
    <source>
        <dbReference type="ARBA" id="ARBA00022603"/>
    </source>
</evidence>
<dbReference type="InterPro" id="IPR049482">
    <property type="entry name" value="ANM3-like_C2H2_Zf"/>
</dbReference>
<keyword evidence="3" id="KW-0963">Cytoplasm</keyword>
<dbReference type="Pfam" id="PF21137">
    <property type="entry name" value="ANM3_C2H2_Zf"/>
    <property type="match status" value="1"/>
</dbReference>
<keyword evidence="6" id="KW-0949">S-adenosyl-L-methionine</keyword>
<comment type="subcellular location">
    <subcellularLocation>
        <location evidence="1">Cytoplasm</location>
        <location evidence="1">Cytosol</location>
    </subcellularLocation>
</comment>
<dbReference type="PANTHER" id="PTHR11006:SF53">
    <property type="entry name" value="PROTEIN ARGININE N-METHYLTRANSFERASE 3"/>
    <property type="match status" value="1"/>
</dbReference>
<evidence type="ECO:0000259" key="14">
    <source>
        <dbReference type="Pfam" id="PF21137"/>
    </source>
</evidence>
<keyword evidence="8" id="KW-0863">Zinc-finger</keyword>
<evidence type="ECO:0000256" key="11">
    <source>
        <dbReference type="ARBA" id="ARBA00049303"/>
    </source>
</evidence>
<keyword evidence="9" id="KW-0862">Zinc</keyword>
<gene>
    <name evidence="16" type="ORF">PEVE_00034801</name>
</gene>
<dbReference type="InterPro" id="IPR055135">
    <property type="entry name" value="PRMT_dom"/>
</dbReference>
<dbReference type="InterPro" id="IPR036236">
    <property type="entry name" value="Znf_C2H2_sf"/>
</dbReference>
<evidence type="ECO:0000256" key="12">
    <source>
        <dbReference type="SAM" id="Coils"/>
    </source>
</evidence>
<protein>
    <recommendedName>
        <fullName evidence="2">type I protein arginine methyltransferase</fullName>
        <ecNumber evidence="2">2.1.1.319</ecNumber>
    </recommendedName>
</protein>
<feature type="domain" description="Protein arginine N-methyltransferase 3-like C2H2 zinc finger" evidence="14">
    <location>
        <begin position="53"/>
        <end position="97"/>
    </location>
</feature>
<dbReference type="EC" id="2.1.1.319" evidence="2"/>
<evidence type="ECO:0000313" key="16">
    <source>
        <dbReference type="EMBL" id="CAH3028738.1"/>
    </source>
</evidence>
<feature type="domain" description="Protein arginine N-methyltransferase" evidence="15">
    <location>
        <begin position="387"/>
        <end position="490"/>
    </location>
</feature>
<keyword evidence="17" id="KW-1185">Reference proteome</keyword>
<dbReference type="InterPro" id="IPR025799">
    <property type="entry name" value="Arg_MeTrfase"/>
</dbReference>
<dbReference type="SUPFAM" id="SSF57667">
    <property type="entry name" value="beta-beta-alpha zinc fingers"/>
    <property type="match status" value="1"/>
</dbReference>
<dbReference type="Gene3D" id="3.40.50.150">
    <property type="entry name" value="Vaccinia Virus protein VP39"/>
    <property type="match status" value="1"/>
</dbReference>
<dbReference type="Proteomes" id="UP001159427">
    <property type="component" value="Unassembled WGS sequence"/>
</dbReference>
<evidence type="ECO:0000256" key="2">
    <source>
        <dbReference type="ARBA" id="ARBA00011925"/>
    </source>
</evidence>
<dbReference type="PANTHER" id="PTHR11006">
    <property type="entry name" value="PROTEIN ARGININE N-METHYLTRANSFERASE"/>
    <property type="match status" value="1"/>
</dbReference>
<keyword evidence="12" id="KW-0175">Coiled coil</keyword>
<dbReference type="EMBL" id="CALNXI010000531">
    <property type="protein sequence ID" value="CAH3028738.1"/>
    <property type="molecule type" value="Genomic_DNA"/>
</dbReference>
<feature type="non-terminal residue" evidence="16">
    <location>
        <position position="1"/>
    </location>
</feature>
<evidence type="ECO:0000256" key="9">
    <source>
        <dbReference type="ARBA" id="ARBA00022833"/>
    </source>
</evidence>
<evidence type="ECO:0000259" key="15">
    <source>
        <dbReference type="Pfam" id="PF22528"/>
    </source>
</evidence>
<keyword evidence="7" id="KW-0479">Metal-binding</keyword>
<evidence type="ECO:0000313" key="17">
    <source>
        <dbReference type="Proteomes" id="UP001159427"/>
    </source>
</evidence>
<comment type="catalytic activity">
    <reaction evidence="11">
        <text>L-arginyl-[protein] + S-adenosyl-L-methionine = N(omega)-methyl-L-arginyl-[protein] + S-adenosyl-L-homocysteine + H(+)</text>
        <dbReference type="Rhea" id="RHEA:48100"/>
        <dbReference type="Rhea" id="RHEA-COMP:10532"/>
        <dbReference type="Rhea" id="RHEA-COMP:11990"/>
        <dbReference type="ChEBI" id="CHEBI:15378"/>
        <dbReference type="ChEBI" id="CHEBI:29965"/>
        <dbReference type="ChEBI" id="CHEBI:57856"/>
        <dbReference type="ChEBI" id="CHEBI:59789"/>
        <dbReference type="ChEBI" id="CHEBI:65280"/>
    </reaction>
    <physiologicalReaction direction="left-to-right" evidence="11">
        <dbReference type="Rhea" id="RHEA:48101"/>
    </physiologicalReaction>
</comment>
<dbReference type="Gene3D" id="2.70.160.11">
    <property type="entry name" value="Hnrnp arginine n-methyltransferase1"/>
    <property type="match status" value="1"/>
</dbReference>
<comment type="caution">
    <text evidence="16">The sequence shown here is derived from an EMBL/GenBank/DDBJ whole genome shotgun (WGS) entry which is preliminary data.</text>
</comment>
<accession>A0ABN8ML49</accession>
<name>A0ABN8ML49_9CNID</name>
<dbReference type="SUPFAM" id="SSF53335">
    <property type="entry name" value="S-adenosyl-L-methionine-dependent methyltransferases"/>
    <property type="match status" value="1"/>
</dbReference>
<feature type="coiled-coil region" evidence="12">
    <location>
        <begin position="137"/>
        <end position="164"/>
    </location>
</feature>
<evidence type="ECO:0000256" key="7">
    <source>
        <dbReference type="ARBA" id="ARBA00022723"/>
    </source>
</evidence>